<feature type="compositionally biased region" description="Basic and acidic residues" evidence="1">
    <location>
        <begin position="460"/>
        <end position="477"/>
    </location>
</feature>
<evidence type="ECO:0000313" key="3">
    <source>
        <dbReference type="EMBL" id="KAG6526962.1"/>
    </source>
</evidence>
<organism evidence="3 4">
    <name type="scientific">Zingiber officinale</name>
    <name type="common">Ginger</name>
    <name type="synonym">Amomum zingiber</name>
    <dbReference type="NCBI Taxonomy" id="94328"/>
    <lineage>
        <taxon>Eukaryota</taxon>
        <taxon>Viridiplantae</taxon>
        <taxon>Streptophyta</taxon>
        <taxon>Embryophyta</taxon>
        <taxon>Tracheophyta</taxon>
        <taxon>Spermatophyta</taxon>
        <taxon>Magnoliopsida</taxon>
        <taxon>Liliopsida</taxon>
        <taxon>Zingiberales</taxon>
        <taxon>Zingiberaceae</taxon>
        <taxon>Zingiber</taxon>
    </lineage>
</organism>
<feature type="compositionally biased region" description="Basic and acidic residues" evidence="1">
    <location>
        <begin position="506"/>
        <end position="522"/>
    </location>
</feature>
<dbReference type="OrthoDB" id="62853at2759"/>
<evidence type="ECO:0000313" key="4">
    <source>
        <dbReference type="Proteomes" id="UP000734854"/>
    </source>
</evidence>
<evidence type="ECO:0000259" key="2">
    <source>
        <dbReference type="PROSITE" id="PS50812"/>
    </source>
</evidence>
<gene>
    <name evidence="3" type="ORF">ZIOFF_009049</name>
</gene>
<feature type="region of interest" description="Disordered" evidence="1">
    <location>
        <begin position="337"/>
        <end position="544"/>
    </location>
</feature>
<feature type="region of interest" description="Disordered" evidence="1">
    <location>
        <begin position="582"/>
        <end position="716"/>
    </location>
</feature>
<dbReference type="SMART" id="SM00293">
    <property type="entry name" value="PWWP"/>
    <property type="match status" value="1"/>
</dbReference>
<dbReference type="PANTHER" id="PTHR42851">
    <property type="entry name" value="ALDOLASE-RELATED"/>
    <property type="match status" value="1"/>
</dbReference>
<feature type="compositionally biased region" description="Basic residues" evidence="1">
    <location>
        <begin position="103"/>
        <end position="113"/>
    </location>
</feature>
<dbReference type="InterPro" id="IPR000313">
    <property type="entry name" value="PWWP_dom"/>
</dbReference>
<feature type="compositionally biased region" description="Basic residues" evidence="1">
    <location>
        <begin position="601"/>
        <end position="620"/>
    </location>
</feature>
<dbReference type="InterPro" id="IPR053063">
    <property type="entry name" value="PWWP_domain_containing_PDP"/>
</dbReference>
<feature type="compositionally biased region" description="Basic and acidic residues" evidence="1">
    <location>
        <begin position="362"/>
        <end position="377"/>
    </location>
</feature>
<proteinExistence type="predicted"/>
<name>A0A8J5HTF3_ZINOF</name>
<feature type="region of interest" description="Disordered" evidence="1">
    <location>
        <begin position="66"/>
        <end position="113"/>
    </location>
</feature>
<protein>
    <recommendedName>
        <fullName evidence="2">PWWP domain-containing protein</fullName>
    </recommendedName>
</protein>
<evidence type="ECO:0000256" key="1">
    <source>
        <dbReference type="SAM" id="MobiDB-lite"/>
    </source>
</evidence>
<feature type="compositionally biased region" description="Basic and acidic residues" evidence="1">
    <location>
        <begin position="440"/>
        <end position="453"/>
    </location>
</feature>
<feature type="compositionally biased region" description="Basic and acidic residues" evidence="1">
    <location>
        <begin position="77"/>
        <end position="89"/>
    </location>
</feature>
<sequence length="739" mass="81353">MDSETKAGDGVLDLNFVAGEQPETLTGGPADLGSGVPEIGVKEDEEVEEVIGDHDTEISTLAEVGKVAAEVDDTEADRDVVDEKSKETVIDEDESARASGSSAKRKKGRRRKSAVVRDEYDSRSLAFQDENKTVFAVSDIVWGKVRSHPWWPAQIFDPSDASKMASNNRKKDHYLVAYFGDKTFAWCDDSQLKPFQKHFLQLENQNSMEAFVTAKDDALQEVSRRVDLGMACHCFMDRSYARLMNSKFENAGVRERTPSYPVNKSWIANSFDPLRLINSIQAFAQSPNERIDKLELVILKSQLKAFYRLKGYSELPTFVIGAGLEDNIEVSVSVENKSGQKTAVDPSKPIFADNASRKTKSRDKGSSVGKEKHDSTSKRKISGKVVGGSSSPTSSDDAFRKTKSRDKGGSVGKEKQDSQSKKKRSDSNIADRSNLTSKTKSKERGSSVGKEKQIPPSKGKRSDKEFPHPSSDDDLRKTKSVSSRSSVGTEKHVVERGRKRKSVSKLIEESDHQSSDDGKDACEMNASHSSHRNQELEDFDVDDIGKGKEKKLDALGDFVTKSQTSSSKQQSKFGELMRRVAGQMTGSPPMLKPNGETIRKSSSKVTRRKRGRSAILKQKKTVIEIESDSNGHSSDEMHPEDTAISEDEKFASSGQDTEGEPPQIKKQNKKQSAGDPTVSLPLGRMPDTYSEGNSLDPSNRSSEFSPKSSLPVEAEPNTIVLVHEDNGATSDEMHVDAHG</sequence>
<dbReference type="PANTHER" id="PTHR42851:SF4">
    <property type="entry name" value="PWWP DOMAIN-CONTAINING PROTEIN"/>
    <property type="match status" value="1"/>
</dbReference>
<reference evidence="3 4" key="1">
    <citation type="submission" date="2020-08" db="EMBL/GenBank/DDBJ databases">
        <title>Plant Genome Project.</title>
        <authorList>
            <person name="Zhang R.-G."/>
        </authorList>
    </citation>
    <scope>NUCLEOTIDE SEQUENCE [LARGE SCALE GENOMIC DNA]</scope>
    <source>
        <tissue evidence="3">Rhizome</tissue>
    </source>
</reference>
<dbReference type="CDD" id="cd05162">
    <property type="entry name" value="PWWP"/>
    <property type="match status" value="1"/>
</dbReference>
<dbReference type="EMBL" id="JACMSC010000003">
    <property type="protein sequence ID" value="KAG6526962.1"/>
    <property type="molecule type" value="Genomic_DNA"/>
</dbReference>
<dbReference type="Proteomes" id="UP000734854">
    <property type="component" value="Unassembled WGS sequence"/>
</dbReference>
<feature type="compositionally biased region" description="Polar residues" evidence="1">
    <location>
        <begin position="428"/>
        <end position="438"/>
    </location>
</feature>
<dbReference type="Pfam" id="PF00855">
    <property type="entry name" value="PWWP"/>
    <property type="match status" value="1"/>
</dbReference>
<accession>A0A8J5HTF3</accession>
<comment type="caution">
    <text evidence="3">The sequence shown here is derived from an EMBL/GenBank/DDBJ whole genome shotgun (WGS) entry which is preliminary data.</text>
</comment>
<feature type="compositionally biased region" description="Basic and acidic residues" evidence="1">
    <location>
        <begin position="633"/>
        <end position="650"/>
    </location>
</feature>
<feature type="compositionally biased region" description="Basic and acidic residues" evidence="1">
    <location>
        <begin position="397"/>
        <end position="420"/>
    </location>
</feature>
<dbReference type="PROSITE" id="PS50812">
    <property type="entry name" value="PWWP"/>
    <property type="match status" value="1"/>
</dbReference>
<keyword evidence="4" id="KW-1185">Reference proteome</keyword>
<feature type="compositionally biased region" description="Polar residues" evidence="1">
    <location>
        <begin position="690"/>
        <end position="708"/>
    </location>
</feature>
<dbReference type="AlphaFoldDB" id="A0A8J5HTF3"/>
<feature type="compositionally biased region" description="Low complexity" evidence="1">
    <location>
        <begin position="383"/>
        <end position="395"/>
    </location>
</feature>
<feature type="domain" description="PWWP" evidence="2">
    <location>
        <begin position="137"/>
        <end position="198"/>
    </location>
</feature>